<dbReference type="EMBL" id="LR593886">
    <property type="protein sequence ID" value="VTR94385.1"/>
    <property type="molecule type" value="Genomic_DNA"/>
</dbReference>
<dbReference type="SUPFAM" id="SSF53756">
    <property type="entry name" value="UDP-Glycosyltransferase/glycogen phosphorylase"/>
    <property type="match status" value="1"/>
</dbReference>
<feature type="region of interest" description="Disordered" evidence="1">
    <location>
        <begin position="1"/>
        <end position="20"/>
    </location>
</feature>
<protein>
    <recommendedName>
        <fullName evidence="4">Glycosyl transferase family 1 domain-containing protein</fullName>
    </recommendedName>
</protein>
<dbReference type="PANTHER" id="PTHR12526">
    <property type="entry name" value="GLYCOSYLTRANSFERASE"/>
    <property type="match status" value="1"/>
</dbReference>
<accession>A0A6P2D1W4</accession>
<organism evidence="2 3">
    <name type="scientific">Gemmata massiliana</name>
    <dbReference type="NCBI Taxonomy" id="1210884"/>
    <lineage>
        <taxon>Bacteria</taxon>
        <taxon>Pseudomonadati</taxon>
        <taxon>Planctomycetota</taxon>
        <taxon>Planctomycetia</taxon>
        <taxon>Gemmatales</taxon>
        <taxon>Gemmataceae</taxon>
        <taxon>Gemmata</taxon>
    </lineage>
</organism>
<gene>
    <name evidence="2" type="ORF">SOIL9_33290</name>
</gene>
<dbReference type="AlphaFoldDB" id="A0A6P2D1W4"/>
<dbReference type="RefSeq" id="WP_162668926.1">
    <property type="nucleotide sequence ID" value="NZ_LR593886.1"/>
</dbReference>
<sequence length="470" mass="53113">MSATSHKSVPPSPEETIDPVRARRAATPVEFLGWLPVFKRFGNCGTHPLFGHTAAPPAGYKFVHSGRAAADDETLPLTRVQRITRAFSALGTSVTMFAQTAFQFGVVRSLVTLFWFVRLIVGLIRQTGRVMPAVRFAHSRNFQSQVMAPRRVELAFLTSVPFTYGQNPWVIEIEDATTLFYPFIQNGQTAGLNVQQSPYFATVKALLETENCRGIVTHMRSTAEMIPALFRSETIARKVTYAPLGVQLPDEWQTHEEEDGTVNLLFTNSWHQNRDSFFLRGGLDVLEAFDVLRRRYPQLRLTIRSGLPRLDERYYRILESGWVRVIDRFLPTERMAELQRESNIYLLPAARIHIVSVLQAMSYGQAVVVSDGWGMDEYVEHGRTGLIVPGRYGKVSWADHEAGVLRENYGPMYATDKKVVDGLIESVSLLIEQRAVRRRLGHAARADVQTRFTPDQWNAALKNAFDKARG</sequence>
<keyword evidence="3" id="KW-1185">Reference proteome</keyword>
<evidence type="ECO:0000313" key="3">
    <source>
        <dbReference type="Proteomes" id="UP000464178"/>
    </source>
</evidence>
<name>A0A6P2D1W4_9BACT</name>
<evidence type="ECO:0000313" key="2">
    <source>
        <dbReference type="EMBL" id="VTR94385.1"/>
    </source>
</evidence>
<dbReference type="Pfam" id="PF13692">
    <property type="entry name" value="Glyco_trans_1_4"/>
    <property type="match status" value="1"/>
</dbReference>
<evidence type="ECO:0008006" key="4">
    <source>
        <dbReference type="Google" id="ProtNLM"/>
    </source>
</evidence>
<evidence type="ECO:0000256" key="1">
    <source>
        <dbReference type="SAM" id="MobiDB-lite"/>
    </source>
</evidence>
<dbReference type="KEGG" id="gms:SOIL9_33290"/>
<dbReference type="Proteomes" id="UP000464178">
    <property type="component" value="Chromosome"/>
</dbReference>
<dbReference type="Gene3D" id="3.40.50.2000">
    <property type="entry name" value="Glycogen Phosphorylase B"/>
    <property type="match status" value="1"/>
</dbReference>
<reference evidence="2 3" key="1">
    <citation type="submission" date="2019-05" db="EMBL/GenBank/DDBJ databases">
        <authorList>
            <consortium name="Science for Life Laboratories"/>
        </authorList>
    </citation>
    <scope>NUCLEOTIDE SEQUENCE [LARGE SCALE GENOMIC DNA]</scope>
    <source>
        <strain evidence="2">Soil9</strain>
    </source>
</reference>
<proteinExistence type="predicted"/>